<feature type="compositionally biased region" description="Basic and acidic residues" evidence="1">
    <location>
        <begin position="188"/>
        <end position="199"/>
    </location>
</feature>
<feature type="compositionally biased region" description="Polar residues" evidence="1">
    <location>
        <begin position="103"/>
        <end position="125"/>
    </location>
</feature>
<feature type="region of interest" description="Disordered" evidence="1">
    <location>
        <begin position="28"/>
        <end position="62"/>
    </location>
</feature>
<comment type="caution">
    <text evidence="3">The sequence shown here is derived from an EMBL/GenBank/DDBJ whole genome shotgun (WGS) entry which is preliminary data.</text>
</comment>
<dbReference type="AlphaFoldDB" id="A0A1L7UFZ1"/>
<evidence type="ECO:0000313" key="3">
    <source>
        <dbReference type="EMBL" id="CVL08112.1"/>
    </source>
</evidence>
<feature type="compositionally biased region" description="Polar residues" evidence="1">
    <location>
        <begin position="147"/>
        <end position="178"/>
    </location>
</feature>
<dbReference type="GeneID" id="65093473"/>
<dbReference type="Gene3D" id="2.60.120.650">
    <property type="entry name" value="Cupin"/>
    <property type="match status" value="1"/>
</dbReference>
<dbReference type="PROSITE" id="PS51184">
    <property type="entry name" value="JMJC"/>
    <property type="match status" value="1"/>
</dbReference>
<name>A0A1L7UFZ1_FUSMA</name>
<dbReference type="Proteomes" id="UP000184255">
    <property type="component" value="Unassembled WGS sequence"/>
</dbReference>
<dbReference type="SUPFAM" id="SSF51197">
    <property type="entry name" value="Clavaminate synthase-like"/>
    <property type="match status" value="1"/>
</dbReference>
<dbReference type="InterPro" id="IPR003347">
    <property type="entry name" value="JmjC_dom"/>
</dbReference>
<protein>
    <recommendedName>
        <fullName evidence="2">JmjC domain-containing protein</fullName>
    </recommendedName>
</protein>
<feature type="compositionally biased region" description="Polar residues" evidence="1">
    <location>
        <begin position="34"/>
        <end position="43"/>
    </location>
</feature>
<dbReference type="VEuPathDB" id="FungiDB:FMAN_14224"/>
<evidence type="ECO:0000259" key="2">
    <source>
        <dbReference type="PROSITE" id="PS51184"/>
    </source>
</evidence>
<sequence length="807" mass="90348">MFADHSLLTQSLLKKLEELGAEVSSIRADLDAQIVSQSPSTRPVSYDGSSEDNHENQPWTQIQSKLDDVEKSIKRLGHIVSGIASNTQIDPSHRLEVEPAKAGTSSTSRCRSQDVPTNLEPQLTPDTRYRPPLSFDFNLQDEHTTTSHRPTLQRQRSTNVVDKIQPSSPVSTPDSEGWTSGFPAESDDLTHIQDSRKPDTLGSTPPYCPTPCSSSEATISAEEMMTGLVSKLTELQTKDAPQKMTVALNDISLAEMQQHIDIHDSGWQYTSIKYKRGPKGKGFLKAHSSSERPVLDWSEFSTRVRRPTFEEASQIFEDVVASPPSSNVPYITGHVKFPSLKPLDPGSRITNDQALQDLHSEYHHIGFNLSAQRMHCEDRTYREGSVYHGFRSYNEVYAGPGFKLWLVVANHHISKFEDFFEQSFSCGTCNQRYGHESVLLAPSRLEEEGIDFSIEIIGRGEAFRTLPGQPHQIINYGACAARSVNYLHDDEEFSPEKASCCCKCGVSENYGNSLVPAPPELVEPVRKPLPSKRQHPHPAQPPKATRACTEVLKRLQDDIDRAKTADPHCNIPYLNKTYLSVTQVDVVLRAASIRSKVAMNQLSSLTYELLHKRQSETYDDNQGEVTIDRQIMYLKEKVGQSILASYLVRHAQLCLARVVDRQTKSQNRKAASPSDLDRRARQLGINNINHHLQEGRNWIIVCGSYEGLHPLILLGSKILGNKLVSSKDGFGVTNKSWHTLRDDHLAAFHSLMDDSFAHKLAIAGKLFLDLLNRLIQPVTNWEQILSNVVNSEDLEESIDLYTTIKSA</sequence>
<feature type="region of interest" description="Disordered" evidence="1">
    <location>
        <begin position="525"/>
        <end position="545"/>
    </location>
</feature>
<gene>
    <name evidence="3" type="ORF">FMAN_14224</name>
</gene>
<keyword evidence="4" id="KW-1185">Reference proteome</keyword>
<dbReference type="RefSeq" id="XP_041690900.1">
    <property type="nucleotide sequence ID" value="XM_041825529.1"/>
</dbReference>
<dbReference type="Pfam" id="PF02373">
    <property type="entry name" value="JmjC"/>
    <property type="match status" value="1"/>
</dbReference>
<proteinExistence type="predicted"/>
<feature type="domain" description="JmjC" evidence="2">
    <location>
        <begin position="338"/>
        <end position="503"/>
    </location>
</feature>
<reference evidence="4" key="1">
    <citation type="journal article" date="2016" name="Genome Biol. Evol.">
        <title>Comparative 'omics' of the Fusarium fujikuroi species complex highlights differences in genetic potential and metabolite synthesis.</title>
        <authorList>
            <person name="Niehaus E.-M."/>
            <person name="Muensterkoetter M."/>
            <person name="Proctor R.H."/>
            <person name="Brown D.W."/>
            <person name="Sharon A."/>
            <person name="Idan Y."/>
            <person name="Oren-Young L."/>
            <person name="Sieber C.M."/>
            <person name="Novak O."/>
            <person name="Pencik A."/>
            <person name="Tarkowska D."/>
            <person name="Hromadova K."/>
            <person name="Freeman S."/>
            <person name="Maymon M."/>
            <person name="Elazar M."/>
            <person name="Youssef S.A."/>
            <person name="El-Shabrawy E.S.M."/>
            <person name="Shalaby A.B.A."/>
            <person name="Houterman P."/>
            <person name="Brock N.L."/>
            <person name="Burkhardt I."/>
            <person name="Tsavkelova E.A."/>
            <person name="Dickschat J.S."/>
            <person name="Galuszka P."/>
            <person name="Gueldener U."/>
            <person name="Tudzynski B."/>
        </authorList>
    </citation>
    <scope>NUCLEOTIDE SEQUENCE [LARGE SCALE GENOMIC DNA]</scope>
    <source>
        <strain evidence="4">MRC7560</strain>
    </source>
</reference>
<evidence type="ECO:0000256" key="1">
    <source>
        <dbReference type="SAM" id="MobiDB-lite"/>
    </source>
</evidence>
<dbReference type="EMBL" id="FCQH01000022">
    <property type="protein sequence ID" value="CVL08112.1"/>
    <property type="molecule type" value="Genomic_DNA"/>
</dbReference>
<accession>A0A1L7UFZ1</accession>
<organism evidence="3 4">
    <name type="scientific">Fusarium mangiferae</name>
    <name type="common">Mango malformation disease fungus</name>
    <dbReference type="NCBI Taxonomy" id="192010"/>
    <lineage>
        <taxon>Eukaryota</taxon>
        <taxon>Fungi</taxon>
        <taxon>Dikarya</taxon>
        <taxon>Ascomycota</taxon>
        <taxon>Pezizomycotina</taxon>
        <taxon>Sordariomycetes</taxon>
        <taxon>Hypocreomycetidae</taxon>
        <taxon>Hypocreales</taxon>
        <taxon>Nectriaceae</taxon>
        <taxon>Fusarium</taxon>
        <taxon>Fusarium fujikuroi species complex</taxon>
    </lineage>
</organism>
<evidence type="ECO:0000313" key="4">
    <source>
        <dbReference type="Proteomes" id="UP000184255"/>
    </source>
</evidence>
<feature type="region of interest" description="Disordered" evidence="1">
    <location>
        <begin position="90"/>
        <end position="213"/>
    </location>
</feature>